<dbReference type="Proteomes" id="UP000230956">
    <property type="component" value="Unassembled WGS sequence"/>
</dbReference>
<comment type="caution">
    <text evidence="3">The sequence shown here is derived from an EMBL/GenBank/DDBJ whole genome shotgun (WGS) entry which is preliminary data.</text>
</comment>
<reference evidence="4" key="1">
    <citation type="submission" date="2017-09" db="EMBL/GenBank/DDBJ databases">
        <title>Depth-based differentiation of microbial function through sediment-hosted aquifers and enrichment of novel symbionts in the deep terrestrial subsurface.</title>
        <authorList>
            <person name="Probst A.J."/>
            <person name="Ladd B."/>
            <person name="Jarett J.K."/>
            <person name="Geller-Mcgrath D.E."/>
            <person name="Sieber C.M.K."/>
            <person name="Emerson J.B."/>
            <person name="Anantharaman K."/>
            <person name="Thomas B.C."/>
            <person name="Malmstrom R."/>
            <person name="Stieglmeier M."/>
            <person name="Klingl A."/>
            <person name="Woyke T."/>
            <person name="Ryan C.M."/>
            <person name="Banfield J.F."/>
        </authorList>
    </citation>
    <scope>NUCLEOTIDE SEQUENCE [LARGE SCALE GENOMIC DNA]</scope>
</reference>
<name>A0A2M7T7E0_9ACTN</name>
<dbReference type="Gene3D" id="1.10.10.10">
    <property type="entry name" value="Winged helix-like DNA-binding domain superfamily/Winged helix DNA-binding domain"/>
    <property type="match status" value="1"/>
</dbReference>
<proteinExistence type="predicted"/>
<dbReference type="RefSeq" id="WP_286678901.1">
    <property type="nucleotide sequence ID" value="NZ_MNXI01000114.1"/>
</dbReference>
<dbReference type="InterPro" id="IPR049514">
    <property type="entry name" value="Fic-like_C"/>
</dbReference>
<dbReference type="InterPro" id="IPR025139">
    <property type="entry name" value="DUF4062"/>
</dbReference>
<dbReference type="Gene3D" id="3.30.565.60">
    <property type="match status" value="1"/>
</dbReference>
<dbReference type="PANTHER" id="PTHR30595:SF6">
    <property type="entry name" value="SCHLAFEN ALBA-2 DOMAIN-CONTAINING PROTEIN"/>
    <property type="match status" value="1"/>
</dbReference>
<dbReference type="Pfam" id="PF13271">
    <property type="entry name" value="DUF4062"/>
    <property type="match status" value="1"/>
</dbReference>
<dbReference type="PANTHER" id="PTHR30595">
    <property type="entry name" value="GLPR-RELATED TRANSCRIPTIONAL REPRESSOR"/>
    <property type="match status" value="1"/>
</dbReference>
<sequence>MNRLCIFISSAQKEFAEERRELKAYLHGDPLLRRFFEVFLFEDIPASDRRADSVYLDEVDSCDIYVGLFGQDYGYEDAEGISPTEREFDSATAAGKPRLIFIKGQNDDTRHPKMRELVRKAGKQLIRRRFTDLPELTSALYASLVEHLVRIAVIQEGPFDGSACPRATFEDLSTEKLDEFLARAQSNRGYPLGPGTAMRKALTHLDLLAGKHPSHAAVLLFGKLPQRFLVTSEVKCLHFHGTEVRKPIPSYQIYKGNVFELVDQALDFVMSKIARSVGTREQGPQAPVEYELPREAVGEAIVNAIAHRDYTSNASVQVMLFADRLEVWNPGQLPATLTLASLRVPHASIPHNPLLAGPLFLAGYIEKAGTGTLDMIARCAEAELPTPDFRQDGGQFVQTLWRPVPQQVAGEVIEQVGTKSALSRHQVEILEKCREETALVDLMVIAQRSDRTKFRHQVLSPLIEDGLIEMTIPDKPQSSKQKYRLTEKGRALQSQLAYKKEQV</sequence>
<evidence type="ECO:0000313" key="4">
    <source>
        <dbReference type="Proteomes" id="UP000230956"/>
    </source>
</evidence>
<dbReference type="EMBL" id="PFNG01000160">
    <property type="protein sequence ID" value="PIZ38002.1"/>
    <property type="molecule type" value="Genomic_DNA"/>
</dbReference>
<organism evidence="3 4">
    <name type="scientific">Candidatus Aquicultor secundus</name>
    <dbReference type="NCBI Taxonomy" id="1973895"/>
    <lineage>
        <taxon>Bacteria</taxon>
        <taxon>Bacillati</taxon>
        <taxon>Actinomycetota</taxon>
        <taxon>Candidatus Aquicultoria</taxon>
        <taxon>Candidatus Aquicultorales</taxon>
        <taxon>Candidatus Aquicultoraceae</taxon>
        <taxon>Candidatus Aquicultor</taxon>
    </lineage>
</organism>
<gene>
    <name evidence="3" type="ORF">COY37_06755</name>
</gene>
<protein>
    <submittedName>
        <fullName evidence="3">Transcriptional regulator</fullName>
    </submittedName>
</protein>
<dbReference type="InterPro" id="IPR038475">
    <property type="entry name" value="RecG_C_sf"/>
</dbReference>
<evidence type="ECO:0000313" key="3">
    <source>
        <dbReference type="EMBL" id="PIZ38002.1"/>
    </source>
</evidence>
<dbReference type="AlphaFoldDB" id="A0A2M7T7E0"/>
<dbReference type="Pfam" id="PF13749">
    <property type="entry name" value="HATPase_c_4"/>
    <property type="match status" value="1"/>
</dbReference>
<evidence type="ECO:0000259" key="1">
    <source>
        <dbReference type="Pfam" id="PF13271"/>
    </source>
</evidence>
<dbReference type="Pfam" id="PF21247">
    <property type="entry name" value="Fic-like_C"/>
    <property type="match status" value="1"/>
</dbReference>
<accession>A0A2M7T7E0</accession>
<feature type="domain" description="Filamentation induced by cAMP protein Fic-like C-terminal" evidence="2">
    <location>
        <begin position="435"/>
        <end position="486"/>
    </location>
</feature>
<evidence type="ECO:0000259" key="2">
    <source>
        <dbReference type="Pfam" id="PF21247"/>
    </source>
</evidence>
<feature type="domain" description="DUF4062" evidence="1">
    <location>
        <begin position="6"/>
        <end position="91"/>
    </location>
</feature>
<dbReference type="InterPro" id="IPR036388">
    <property type="entry name" value="WH-like_DNA-bd_sf"/>
</dbReference>